<evidence type="ECO:0000256" key="1">
    <source>
        <dbReference type="SAM" id="MobiDB-lite"/>
    </source>
</evidence>
<dbReference type="Proteomes" id="UP001268089">
    <property type="component" value="Unassembled WGS sequence"/>
</dbReference>
<reference evidence="2 3" key="1">
    <citation type="submission" date="2023-07" db="EMBL/GenBank/DDBJ databases">
        <title>Sorghum-associated microbial communities from plants grown in Nebraska, USA.</title>
        <authorList>
            <person name="Schachtman D."/>
        </authorList>
    </citation>
    <scope>NUCLEOTIDE SEQUENCE [LARGE SCALE GENOMIC DNA]</scope>
    <source>
        <strain evidence="2 3">BE308</strain>
    </source>
</reference>
<sequence length="193" mass="20609">MFSRFRGKDGTPDPKQEAPGSRGLEVREDDPDTAWSLWDSALAEQDSRFSGLPPISAPAPLAPTPPVPHVRAEPPAAQAFPELDAPTVPMGLEDATPAQRKATALETVELHHHRIANTIRTLWGYKECSVYINKLIMNGGDGMGNARIGFNQEAADAMMVLADLHDAEFGSADSGGGLGFADASFTTGFDGHR</sequence>
<keyword evidence="3" id="KW-1185">Reference proteome</keyword>
<proteinExistence type="predicted"/>
<feature type="region of interest" description="Disordered" evidence="1">
    <location>
        <begin position="1"/>
        <end position="32"/>
    </location>
</feature>
<accession>A0ABU1ZVL9</accession>
<organism evidence="2 3">
    <name type="scientific">Rhodoferax saidenbachensis</name>
    <dbReference type="NCBI Taxonomy" id="1484693"/>
    <lineage>
        <taxon>Bacteria</taxon>
        <taxon>Pseudomonadati</taxon>
        <taxon>Pseudomonadota</taxon>
        <taxon>Betaproteobacteria</taxon>
        <taxon>Burkholderiales</taxon>
        <taxon>Comamonadaceae</taxon>
        <taxon>Rhodoferax</taxon>
    </lineage>
</organism>
<gene>
    <name evidence="2" type="ORF">J2X15_003912</name>
</gene>
<comment type="caution">
    <text evidence="2">The sequence shown here is derived from an EMBL/GenBank/DDBJ whole genome shotgun (WGS) entry which is preliminary data.</text>
</comment>
<name>A0ABU1ZVL9_9BURK</name>
<dbReference type="EMBL" id="JAVDXO010000012">
    <property type="protein sequence ID" value="MDR7308596.1"/>
    <property type="molecule type" value="Genomic_DNA"/>
</dbReference>
<dbReference type="RefSeq" id="WP_310346110.1">
    <property type="nucleotide sequence ID" value="NZ_JAVDXO010000012.1"/>
</dbReference>
<feature type="compositionally biased region" description="Basic and acidic residues" evidence="1">
    <location>
        <begin position="1"/>
        <end position="16"/>
    </location>
</feature>
<evidence type="ECO:0000313" key="3">
    <source>
        <dbReference type="Proteomes" id="UP001268089"/>
    </source>
</evidence>
<protein>
    <submittedName>
        <fullName evidence="2">Uncharacterized protein</fullName>
    </submittedName>
</protein>
<evidence type="ECO:0000313" key="2">
    <source>
        <dbReference type="EMBL" id="MDR7308596.1"/>
    </source>
</evidence>